<dbReference type="Proteomes" id="UP001481677">
    <property type="component" value="Unassembled WGS sequence"/>
</dbReference>
<dbReference type="InterPro" id="IPR036291">
    <property type="entry name" value="NAD(P)-bd_dom_sf"/>
</dbReference>
<gene>
    <name evidence="9" type="ORF">FRZ40_39610</name>
    <name evidence="8" type="ORF">V4C56_08010</name>
</gene>
<evidence type="ECO:0000313" key="9">
    <source>
        <dbReference type="EMBL" id="TXC80391.1"/>
    </source>
</evidence>
<keyword evidence="1" id="KW-0521">NADP</keyword>
<evidence type="ECO:0000256" key="1">
    <source>
        <dbReference type="ARBA" id="ARBA00022857"/>
    </source>
</evidence>
<feature type="region of interest" description="Disordered" evidence="5">
    <location>
        <begin position="312"/>
        <end position="331"/>
    </location>
</feature>
<protein>
    <submittedName>
        <fullName evidence="9">2-hydroxyacid dehydrogenase</fullName>
    </submittedName>
</protein>
<feature type="domain" description="D-isomer specific 2-hydroxyacid dehydrogenase catalytic" evidence="6">
    <location>
        <begin position="45"/>
        <end position="308"/>
    </location>
</feature>
<organism evidence="9 10">
    <name type="scientific">Paraburkholderia azotifigens</name>
    <dbReference type="NCBI Taxonomy" id="2057004"/>
    <lineage>
        <taxon>Bacteria</taxon>
        <taxon>Pseudomonadati</taxon>
        <taxon>Pseudomonadota</taxon>
        <taxon>Betaproteobacteria</taxon>
        <taxon>Burkholderiales</taxon>
        <taxon>Burkholderiaceae</taxon>
        <taxon>Paraburkholderia</taxon>
    </lineage>
</organism>
<dbReference type="GO" id="GO:0030267">
    <property type="term" value="F:glyoxylate reductase (NADPH) activity"/>
    <property type="evidence" value="ECO:0007669"/>
    <property type="project" value="TreeGrafter"/>
</dbReference>
<dbReference type="Pfam" id="PF02826">
    <property type="entry name" value="2-Hacid_dh_C"/>
    <property type="match status" value="1"/>
</dbReference>
<dbReference type="Pfam" id="PF00389">
    <property type="entry name" value="2-Hacid_dh"/>
    <property type="match status" value="1"/>
</dbReference>
<accession>A0A5C6V756</accession>
<dbReference type="PANTHER" id="PTHR10996">
    <property type="entry name" value="2-HYDROXYACID DEHYDROGENASE-RELATED"/>
    <property type="match status" value="1"/>
</dbReference>
<comment type="caution">
    <text evidence="9">The sequence shown here is derived from an EMBL/GenBank/DDBJ whole genome shotgun (WGS) entry which is preliminary data.</text>
</comment>
<sequence length="331" mass="35502">MQQADTLKPVILNAAELPERTHAELRALFDVLDLPKDSATASTFLAEHGHRVRGIALRKTKIDAAFLDALPALEIISSYSAGLDNLDVQAAKTRGIRIENTSHILAEDVANAAVGLALAVTRDFINADVFVRSGEWPARGQYPLGRSISRMKIGIVGLGTIGSAIAHRLQAFGSTLAYFGPSRKPVDLPYYDDIVRLARDCDMLILTCPLSPATHHLVDAAVLDALGPRGFVVNIARGPVVDEPALIAALAENRIAGAALDVFEHEPLVPEALIRDRRVVLTPHIGSATDETRRSMAENVVDTLAQHFGIEGPRSKAEQSERAGVAVESIG</sequence>
<keyword evidence="3" id="KW-0520">NAD</keyword>
<dbReference type="FunFam" id="3.40.50.720:FF:000213">
    <property type="entry name" value="Putative 2-hydroxyacid dehydrogenase"/>
    <property type="match status" value="1"/>
</dbReference>
<dbReference type="InterPro" id="IPR006140">
    <property type="entry name" value="D-isomer_DH_NAD-bd"/>
</dbReference>
<proteinExistence type="inferred from homology"/>
<reference evidence="9" key="2">
    <citation type="submission" date="2019-08" db="EMBL/GenBank/DDBJ databases">
        <authorList>
            <person name="Im W.-T."/>
        </authorList>
    </citation>
    <scope>NUCLEOTIDE SEQUENCE</scope>
    <source>
        <strain evidence="9">NF 2-5-3</strain>
    </source>
</reference>
<reference evidence="8 11" key="3">
    <citation type="submission" date="2024-01" db="EMBL/GenBank/DDBJ databases">
        <title>The diversity of rhizobia nodulating Mimosa spp. in eleven states of Brazil covering several biomes is determined by host plant, location, and edaphic factors.</title>
        <authorList>
            <person name="Rouws L."/>
            <person name="Barauna A."/>
            <person name="Beukes C."/>
            <person name="De Faria S.M."/>
            <person name="Gross E."/>
            <person name="Dos Reis Junior F.B."/>
            <person name="Simon M."/>
            <person name="Maluk M."/>
            <person name="Odee D.W."/>
            <person name="Kenicer G."/>
            <person name="Young J.P.W."/>
            <person name="Reis V.M."/>
            <person name="Zilli J."/>
            <person name="James E.K."/>
        </authorList>
    </citation>
    <scope>NUCLEOTIDE SEQUENCE [LARGE SCALE GENOMIC DNA]</scope>
    <source>
        <strain evidence="8 11">JPY530</strain>
    </source>
</reference>
<dbReference type="Gene3D" id="3.40.50.720">
    <property type="entry name" value="NAD(P)-binding Rossmann-like Domain"/>
    <property type="match status" value="2"/>
</dbReference>
<comment type="similarity">
    <text evidence="4">Belongs to the D-isomer specific 2-hydroxyacid dehydrogenase family.</text>
</comment>
<evidence type="ECO:0000313" key="11">
    <source>
        <dbReference type="Proteomes" id="UP001481677"/>
    </source>
</evidence>
<evidence type="ECO:0000259" key="7">
    <source>
        <dbReference type="Pfam" id="PF02826"/>
    </source>
</evidence>
<evidence type="ECO:0000313" key="8">
    <source>
        <dbReference type="EMBL" id="MEM5339576.1"/>
    </source>
</evidence>
<dbReference type="PANTHER" id="PTHR10996:SF178">
    <property type="entry name" value="2-HYDROXYACID DEHYDROGENASE YGL185C-RELATED"/>
    <property type="match status" value="1"/>
</dbReference>
<dbReference type="GO" id="GO:0005829">
    <property type="term" value="C:cytosol"/>
    <property type="evidence" value="ECO:0007669"/>
    <property type="project" value="TreeGrafter"/>
</dbReference>
<dbReference type="InterPro" id="IPR006139">
    <property type="entry name" value="D-isomer_2_OHA_DH_cat_dom"/>
</dbReference>
<dbReference type="SUPFAM" id="SSF52283">
    <property type="entry name" value="Formate/glycerate dehydrogenase catalytic domain-like"/>
    <property type="match status" value="1"/>
</dbReference>
<keyword evidence="11" id="KW-1185">Reference proteome</keyword>
<dbReference type="CDD" id="cd12156">
    <property type="entry name" value="HPPR"/>
    <property type="match status" value="1"/>
</dbReference>
<name>A0A5C6V756_9BURK</name>
<dbReference type="GO" id="GO:0051287">
    <property type="term" value="F:NAD binding"/>
    <property type="evidence" value="ECO:0007669"/>
    <property type="project" value="InterPro"/>
</dbReference>
<dbReference type="EMBL" id="VOQS01000005">
    <property type="protein sequence ID" value="TXC80391.1"/>
    <property type="molecule type" value="Genomic_DNA"/>
</dbReference>
<evidence type="ECO:0000259" key="6">
    <source>
        <dbReference type="Pfam" id="PF00389"/>
    </source>
</evidence>
<keyword evidence="2 4" id="KW-0560">Oxidoreductase</keyword>
<dbReference type="GO" id="GO:0016618">
    <property type="term" value="F:hydroxypyruvate reductase [NAD(P)H] activity"/>
    <property type="evidence" value="ECO:0007669"/>
    <property type="project" value="TreeGrafter"/>
</dbReference>
<evidence type="ECO:0000256" key="5">
    <source>
        <dbReference type="SAM" id="MobiDB-lite"/>
    </source>
</evidence>
<dbReference type="EMBL" id="JAZHGA010000004">
    <property type="protein sequence ID" value="MEM5339576.1"/>
    <property type="molecule type" value="Genomic_DNA"/>
</dbReference>
<dbReference type="AlphaFoldDB" id="A0A5C6V756"/>
<dbReference type="Proteomes" id="UP000321776">
    <property type="component" value="Unassembled WGS sequence"/>
</dbReference>
<dbReference type="RefSeq" id="WP_147237929.1">
    <property type="nucleotide sequence ID" value="NZ_JAZHFZ010000004.1"/>
</dbReference>
<feature type="domain" description="D-isomer specific 2-hydroxyacid dehydrogenase NAD-binding" evidence="7">
    <location>
        <begin position="114"/>
        <end position="286"/>
    </location>
</feature>
<evidence type="ECO:0000256" key="3">
    <source>
        <dbReference type="ARBA" id="ARBA00023027"/>
    </source>
</evidence>
<dbReference type="SUPFAM" id="SSF51735">
    <property type="entry name" value="NAD(P)-binding Rossmann-fold domains"/>
    <property type="match status" value="1"/>
</dbReference>
<reference evidence="9 10" key="1">
    <citation type="journal article" date="2018" name="Int. J. Syst. Evol. Microbiol.">
        <title>Paraburkholderia azotifigens sp. nov., a nitrogen-fixing bacterium isolated from paddy soil.</title>
        <authorList>
            <person name="Choi G.M."/>
            <person name="Im W.T."/>
        </authorList>
    </citation>
    <scope>NUCLEOTIDE SEQUENCE [LARGE SCALE GENOMIC DNA]</scope>
    <source>
        <strain evidence="9 10">NF 2-5-3</strain>
    </source>
</reference>
<dbReference type="InterPro" id="IPR050223">
    <property type="entry name" value="D-isomer_2-hydroxyacid_DH"/>
</dbReference>
<evidence type="ECO:0000313" key="10">
    <source>
        <dbReference type="Proteomes" id="UP000321776"/>
    </source>
</evidence>
<evidence type="ECO:0000256" key="4">
    <source>
        <dbReference type="RuleBase" id="RU003719"/>
    </source>
</evidence>
<evidence type="ECO:0000256" key="2">
    <source>
        <dbReference type="ARBA" id="ARBA00023002"/>
    </source>
</evidence>